<dbReference type="Proteomes" id="UP001551189">
    <property type="component" value="Unassembled WGS sequence"/>
</dbReference>
<evidence type="ECO:0000313" key="3">
    <source>
        <dbReference type="Proteomes" id="UP001551189"/>
    </source>
</evidence>
<feature type="transmembrane region" description="Helical" evidence="1">
    <location>
        <begin position="255"/>
        <end position="274"/>
    </location>
</feature>
<feature type="transmembrane region" description="Helical" evidence="1">
    <location>
        <begin position="85"/>
        <end position="102"/>
    </location>
</feature>
<organism evidence="2 3">
    <name type="scientific">Streptomyces neyagawaensis</name>
    <dbReference type="NCBI Taxonomy" id="42238"/>
    <lineage>
        <taxon>Bacteria</taxon>
        <taxon>Bacillati</taxon>
        <taxon>Actinomycetota</taxon>
        <taxon>Actinomycetes</taxon>
        <taxon>Kitasatosporales</taxon>
        <taxon>Streptomycetaceae</taxon>
        <taxon>Streptomyces</taxon>
    </lineage>
</organism>
<comment type="caution">
    <text evidence="2">The sequence shown here is derived from an EMBL/GenBank/DDBJ whole genome shotgun (WGS) entry which is preliminary data.</text>
</comment>
<evidence type="ECO:0000256" key="1">
    <source>
        <dbReference type="SAM" id="Phobius"/>
    </source>
</evidence>
<feature type="transmembrane region" description="Helical" evidence="1">
    <location>
        <begin position="190"/>
        <end position="214"/>
    </location>
</feature>
<keyword evidence="3" id="KW-1185">Reference proteome</keyword>
<feature type="transmembrane region" description="Helical" evidence="1">
    <location>
        <begin position="114"/>
        <end position="137"/>
    </location>
</feature>
<gene>
    <name evidence="2" type="ORF">ABZ931_29860</name>
</gene>
<dbReference type="EMBL" id="JBEYXT010000185">
    <property type="protein sequence ID" value="MEU6805174.1"/>
    <property type="molecule type" value="Genomic_DNA"/>
</dbReference>
<evidence type="ECO:0000313" key="2">
    <source>
        <dbReference type="EMBL" id="MEU6805174.1"/>
    </source>
</evidence>
<reference evidence="2 3" key="1">
    <citation type="submission" date="2024-06" db="EMBL/GenBank/DDBJ databases">
        <title>The Natural Products Discovery Center: Release of the First 8490 Sequenced Strains for Exploring Actinobacteria Biosynthetic Diversity.</title>
        <authorList>
            <person name="Kalkreuter E."/>
            <person name="Kautsar S.A."/>
            <person name="Yang D."/>
            <person name="Bader C.D."/>
            <person name="Teijaro C.N."/>
            <person name="Fluegel L."/>
            <person name="Davis C.M."/>
            <person name="Simpson J.R."/>
            <person name="Lauterbach L."/>
            <person name="Steele A.D."/>
            <person name="Gui C."/>
            <person name="Meng S."/>
            <person name="Li G."/>
            <person name="Viehrig K."/>
            <person name="Ye F."/>
            <person name="Su P."/>
            <person name="Kiefer A.F."/>
            <person name="Nichols A."/>
            <person name="Cepeda A.J."/>
            <person name="Yan W."/>
            <person name="Fan B."/>
            <person name="Jiang Y."/>
            <person name="Adhikari A."/>
            <person name="Zheng C.-J."/>
            <person name="Schuster L."/>
            <person name="Cowan T.M."/>
            <person name="Smanski M.J."/>
            <person name="Chevrette M.G."/>
            <person name="De Carvalho L.P.S."/>
            <person name="Shen B."/>
        </authorList>
    </citation>
    <scope>NUCLEOTIDE SEQUENCE [LARGE SCALE GENOMIC DNA]</scope>
    <source>
        <strain evidence="2 3">NPDC046851</strain>
    </source>
</reference>
<proteinExistence type="predicted"/>
<evidence type="ECO:0008006" key="4">
    <source>
        <dbReference type="Google" id="ProtNLM"/>
    </source>
</evidence>
<feature type="transmembrane region" description="Helical" evidence="1">
    <location>
        <begin position="226"/>
        <end position="249"/>
    </location>
</feature>
<feature type="transmembrane region" description="Helical" evidence="1">
    <location>
        <begin position="158"/>
        <end position="178"/>
    </location>
</feature>
<accession>A0ABV3B8B7</accession>
<name>A0ABV3B8B7_9ACTN</name>
<protein>
    <recommendedName>
        <fullName evidence="4">Integral membrane protein</fullName>
    </recommendedName>
</protein>
<feature type="transmembrane region" description="Helical" evidence="1">
    <location>
        <begin position="33"/>
        <end position="55"/>
    </location>
</feature>
<keyword evidence="1" id="KW-0812">Transmembrane</keyword>
<sequence length="284" mass="31193">MPQRPPSLWQRMREDEWPPLGEFLSGLRLHGCLWALAALCAWPLVVGVLAGYPLARSARRRARRLFPSGARHRVFDPGVARVQRTRAWTATAMSLLILAVYGRPEDVDQAQEQFMMRITITPWLLLLSAPVVVVVLFRRSSPAARRAMRAPLRTAGRTALWYFGGFTTVPLMVAAILYAKARMGPDAGRWVPLALLVPLLWMLLFLAFATGPAVRTAFNTADVHAALPALLTGVLVWELAAIGLAMGGMPPGPPVVRFAALVGGPLSVTAVAWWEIRRLRVRGA</sequence>
<keyword evidence="1" id="KW-0472">Membrane</keyword>
<dbReference type="RefSeq" id="WP_359699411.1">
    <property type="nucleotide sequence ID" value="NZ_JBEYXT010000185.1"/>
</dbReference>
<keyword evidence="1" id="KW-1133">Transmembrane helix</keyword>